<keyword evidence="12" id="KW-0464">Manganese</keyword>
<dbReference type="EC" id="3.1.3.16" evidence="4"/>
<evidence type="ECO:0000256" key="13">
    <source>
        <dbReference type="ARBA" id="ARBA00057610"/>
    </source>
</evidence>
<evidence type="ECO:0000259" key="17">
    <source>
        <dbReference type="PROSITE" id="PS51746"/>
    </source>
</evidence>
<name>A0AAD6PRP1_9ROSI</name>
<dbReference type="PANTHER" id="PTHR23253:SF62">
    <property type="entry name" value="MI DOMAIN-CONTAINING PROTEIN"/>
    <property type="match status" value="1"/>
</dbReference>
<accession>A0AAD6PRP1</accession>
<evidence type="ECO:0000256" key="2">
    <source>
        <dbReference type="ARBA" id="ARBA00001946"/>
    </source>
</evidence>
<evidence type="ECO:0000259" key="16">
    <source>
        <dbReference type="PROSITE" id="PS51366"/>
    </source>
</evidence>
<dbReference type="InterPro" id="IPR003891">
    <property type="entry name" value="Initiation_fac_eIF4g_MI"/>
</dbReference>
<dbReference type="SUPFAM" id="SSF48371">
    <property type="entry name" value="ARM repeat"/>
    <property type="match status" value="2"/>
</dbReference>
<evidence type="ECO:0000256" key="12">
    <source>
        <dbReference type="ARBA" id="ARBA00023211"/>
    </source>
</evidence>
<gene>
    <name evidence="18" type="ORF">NC653_039068</name>
</gene>
<dbReference type="SMART" id="SM00332">
    <property type="entry name" value="PP2Cc"/>
    <property type="match status" value="1"/>
</dbReference>
<dbReference type="Pfam" id="PF02854">
    <property type="entry name" value="MIF4G"/>
    <property type="match status" value="1"/>
</dbReference>
<keyword evidence="8" id="KW-0460">Magnesium</keyword>
<evidence type="ECO:0000256" key="6">
    <source>
        <dbReference type="ARBA" id="ARBA00022723"/>
    </source>
</evidence>
<dbReference type="InterPro" id="IPR036457">
    <property type="entry name" value="PPM-type-like_dom_sf"/>
</dbReference>
<dbReference type="PANTHER" id="PTHR23253">
    <property type="entry name" value="EUKARYOTIC TRANSLATION INITIATION FACTOR 4 GAMMA"/>
    <property type="match status" value="1"/>
</dbReference>
<dbReference type="InterPro" id="IPR001932">
    <property type="entry name" value="PPM-type_phosphatase-like_dom"/>
</dbReference>
<keyword evidence="7 14" id="KW-0378">Hydrolase</keyword>
<evidence type="ECO:0000256" key="7">
    <source>
        <dbReference type="ARBA" id="ARBA00022801"/>
    </source>
</evidence>
<comment type="similarity">
    <text evidence="3">Belongs to the eukaryotic initiation factor 4G family.</text>
</comment>
<dbReference type="SUPFAM" id="SSF81606">
    <property type="entry name" value="PP2C-like"/>
    <property type="match status" value="1"/>
</dbReference>
<dbReference type="GO" id="GO:0006417">
    <property type="term" value="P:regulation of translation"/>
    <property type="evidence" value="ECO:0007669"/>
    <property type="project" value="UniProtKB-KW"/>
</dbReference>
<dbReference type="SMART" id="SM00543">
    <property type="entry name" value="MIF4G"/>
    <property type="match status" value="1"/>
</dbReference>
<keyword evidence="6" id="KW-0479">Metal-binding</keyword>
<dbReference type="SMART" id="SM00544">
    <property type="entry name" value="MA3"/>
    <property type="match status" value="1"/>
</dbReference>
<keyword evidence="19" id="KW-1185">Reference proteome</keyword>
<evidence type="ECO:0000256" key="15">
    <source>
        <dbReference type="SAM" id="MobiDB-lite"/>
    </source>
</evidence>
<feature type="region of interest" description="Disordered" evidence="15">
    <location>
        <begin position="569"/>
        <end position="628"/>
    </location>
</feature>
<dbReference type="InterPro" id="IPR000222">
    <property type="entry name" value="PP2C_BS"/>
</dbReference>
<keyword evidence="11" id="KW-0648">Protein biosynthesis</keyword>
<dbReference type="GO" id="GO:0003743">
    <property type="term" value="F:translation initiation factor activity"/>
    <property type="evidence" value="ECO:0007669"/>
    <property type="project" value="UniProtKB-KW"/>
</dbReference>
<proteinExistence type="inferred from homology"/>
<dbReference type="Proteomes" id="UP001164929">
    <property type="component" value="Chromosome 18"/>
</dbReference>
<comment type="cofactor">
    <cofactor evidence="1">
        <name>Mn(2+)</name>
        <dbReference type="ChEBI" id="CHEBI:29035"/>
    </cofactor>
</comment>
<evidence type="ECO:0000256" key="10">
    <source>
        <dbReference type="ARBA" id="ARBA00022912"/>
    </source>
</evidence>
<feature type="compositionally biased region" description="Basic and acidic residues" evidence="15">
    <location>
        <begin position="115"/>
        <end position="128"/>
    </location>
</feature>
<comment type="function">
    <text evidence="13">Plays a role in the accumulation of some potyvirus during viral infection.</text>
</comment>
<dbReference type="InterPro" id="IPR003890">
    <property type="entry name" value="MIF4G-like_typ-3"/>
</dbReference>
<feature type="compositionally biased region" description="Low complexity" evidence="15">
    <location>
        <begin position="23"/>
        <end position="45"/>
    </location>
</feature>
<protein>
    <recommendedName>
        <fullName evidence="4">protein-serine/threonine phosphatase</fullName>
        <ecNumber evidence="4">3.1.3.16</ecNumber>
    </recommendedName>
</protein>
<dbReference type="FunFam" id="1.25.40.180:FF:000027">
    <property type="entry name" value="Eukaryotic translation initiation factor isoform 4G-2"/>
    <property type="match status" value="1"/>
</dbReference>
<dbReference type="GO" id="GO:0046872">
    <property type="term" value="F:metal ion binding"/>
    <property type="evidence" value="ECO:0007669"/>
    <property type="project" value="UniProtKB-KW"/>
</dbReference>
<evidence type="ECO:0000256" key="1">
    <source>
        <dbReference type="ARBA" id="ARBA00001936"/>
    </source>
</evidence>
<feature type="domain" description="PPM-type phosphatase" evidence="17">
    <location>
        <begin position="847"/>
        <end position="1159"/>
    </location>
</feature>
<feature type="compositionally biased region" description="Gly residues" evidence="15">
    <location>
        <begin position="13"/>
        <end position="22"/>
    </location>
</feature>
<dbReference type="GO" id="GO:0016281">
    <property type="term" value="C:eukaryotic translation initiation factor 4F complex"/>
    <property type="evidence" value="ECO:0007669"/>
    <property type="project" value="TreeGrafter"/>
</dbReference>
<dbReference type="Pfam" id="PF00481">
    <property type="entry name" value="PP2C"/>
    <property type="match status" value="2"/>
</dbReference>
<organism evidence="18 19">
    <name type="scientific">Populus alba x Populus x berolinensis</name>
    <dbReference type="NCBI Taxonomy" id="444605"/>
    <lineage>
        <taxon>Eukaryota</taxon>
        <taxon>Viridiplantae</taxon>
        <taxon>Streptophyta</taxon>
        <taxon>Embryophyta</taxon>
        <taxon>Tracheophyta</taxon>
        <taxon>Spermatophyta</taxon>
        <taxon>Magnoliopsida</taxon>
        <taxon>eudicotyledons</taxon>
        <taxon>Gunneridae</taxon>
        <taxon>Pentapetalae</taxon>
        <taxon>rosids</taxon>
        <taxon>fabids</taxon>
        <taxon>Malpighiales</taxon>
        <taxon>Salicaceae</taxon>
        <taxon>Saliceae</taxon>
        <taxon>Populus</taxon>
    </lineage>
</organism>
<dbReference type="GO" id="GO:0004722">
    <property type="term" value="F:protein serine/threonine phosphatase activity"/>
    <property type="evidence" value="ECO:0007669"/>
    <property type="project" value="UniProtKB-EC"/>
</dbReference>
<evidence type="ECO:0000256" key="14">
    <source>
        <dbReference type="RuleBase" id="RU003465"/>
    </source>
</evidence>
<evidence type="ECO:0000256" key="8">
    <source>
        <dbReference type="ARBA" id="ARBA00022842"/>
    </source>
</evidence>
<evidence type="ECO:0000313" key="18">
    <source>
        <dbReference type="EMBL" id="KAJ6957027.1"/>
    </source>
</evidence>
<evidence type="ECO:0000256" key="11">
    <source>
        <dbReference type="ARBA" id="ARBA00022917"/>
    </source>
</evidence>
<comment type="similarity">
    <text evidence="14">Belongs to the PP2C family.</text>
</comment>
<dbReference type="PROSITE" id="PS01032">
    <property type="entry name" value="PPM_1"/>
    <property type="match status" value="1"/>
</dbReference>
<keyword evidence="9" id="KW-0810">Translation regulation</keyword>
<comment type="caution">
    <text evidence="18">The sequence shown here is derived from an EMBL/GenBank/DDBJ whole genome shotgun (WGS) entry which is preliminary data.</text>
</comment>
<feature type="region of interest" description="Disordered" evidence="15">
    <location>
        <begin position="95"/>
        <end position="128"/>
    </location>
</feature>
<feature type="domain" description="MI" evidence="16">
    <location>
        <begin position="627"/>
        <end position="749"/>
    </location>
</feature>
<dbReference type="Gene3D" id="3.60.40.10">
    <property type="entry name" value="PPM-type phosphatase domain"/>
    <property type="match status" value="1"/>
</dbReference>
<dbReference type="AlphaFoldDB" id="A0AAD6PRP1"/>
<keyword evidence="5 18" id="KW-0396">Initiation factor</keyword>
<dbReference type="SMART" id="SM00331">
    <property type="entry name" value="PP2C_SIG"/>
    <property type="match status" value="1"/>
</dbReference>
<evidence type="ECO:0000256" key="4">
    <source>
        <dbReference type="ARBA" id="ARBA00013081"/>
    </source>
</evidence>
<comment type="cofactor">
    <cofactor evidence="2">
        <name>Mg(2+)</name>
        <dbReference type="ChEBI" id="CHEBI:18420"/>
    </cofactor>
</comment>
<feature type="region of interest" description="Disordered" evidence="15">
    <location>
        <begin position="1"/>
        <end position="45"/>
    </location>
</feature>
<evidence type="ECO:0000256" key="5">
    <source>
        <dbReference type="ARBA" id="ARBA00022540"/>
    </source>
</evidence>
<dbReference type="PROSITE" id="PS51366">
    <property type="entry name" value="MI"/>
    <property type="match status" value="1"/>
</dbReference>
<evidence type="ECO:0000313" key="19">
    <source>
        <dbReference type="Proteomes" id="UP001164929"/>
    </source>
</evidence>
<dbReference type="EMBL" id="JAQIZT010000018">
    <property type="protein sequence ID" value="KAJ6957027.1"/>
    <property type="molecule type" value="Genomic_DNA"/>
</dbReference>
<dbReference type="Pfam" id="PF02847">
    <property type="entry name" value="MA3"/>
    <property type="match status" value="1"/>
</dbReference>
<dbReference type="Gene3D" id="1.25.40.180">
    <property type="match status" value="2"/>
</dbReference>
<evidence type="ECO:0000256" key="9">
    <source>
        <dbReference type="ARBA" id="ARBA00022845"/>
    </source>
</evidence>
<feature type="region of interest" description="Disordered" evidence="15">
    <location>
        <begin position="1163"/>
        <end position="1188"/>
    </location>
</feature>
<evidence type="ECO:0000256" key="3">
    <source>
        <dbReference type="ARBA" id="ARBA00005775"/>
    </source>
</evidence>
<reference evidence="18 19" key="1">
    <citation type="journal article" date="2023" name="Mol. Ecol. Resour.">
        <title>Chromosome-level genome assembly of a triploid poplar Populus alba 'Berolinensis'.</title>
        <authorList>
            <person name="Chen S."/>
            <person name="Yu Y."/>
            <person name="Wang X."/>
            <person name="Wang S."/>
            <person name="Zhang T."/>
            <person name="Zhou Y."/>
            <person name="He R."/>
            <person name="Meng N."/>
            <person name="Wang Y."/>
            <person name="Liu W."/>
            <person name="Liu Z."/>
            <person name="Liu J."/>
            <person name="Guo Q."/>
            <person name="Huang H."/>
            <person name="Sederoff R.R."/>
            <person name="Wang G."/>
            <person name="Qu G."/>
            <person name="Chen S."/>
        </authorList>
    </citation>
    <scope>NUCLEOTIDE SEQUENCE [LARGE SCALE GENOMIC DNA]</scope>
    <source>
        <strain evidence="18">SC-2020</strain>
    </source>
</reference>
<dbReference type="PROSITE" id="PS51746">
    <property type="entry name" value="PPM_2"/>
    <property type="match status" value="1"/>
</dbReference>
<dbReference type="InterPro" id="IPR016024">
    <property type="entry name" value="ARM-type_fold"/>
</dbReference>
<keyword evidence="10 14" id="KW-0904">Protein phosphatase</keyword>
<sequence>MQADQTTVISLRPGGGSSGGPRGTRFSTSRFESASASLSDASQSFPSFKTGELRFEDHERIRYTRDQLLQHKEVENVPEDILKIRQEIESEFVGEDQTWSHADGSLQPQSQSRYSEPDNRDWRGRSAAFGEDRSREAIRENKEFYNRQDQLNSQFASAQITANQRVGPAPALIKAEVPWSVRRGNLSEEERVLKTVKGILNKLTPEKFDVLKGQLIDSGITTPDILKGVISLIFDKAVLEPTFCPMYALLCSDLNEKLPPFPSDEPGGKEITFKRILLNNCQEAFEGAGNLREEISKLTAPEQEMERRDKERLVKLRTMGNMRLIGELLKQKMVPEKIVHHIVQELLGNDSKTCPEEENVEAICQFFNTIGKQLDENPKARRVNDVYFSRLKELTTNPHLEPRCRFMVRDVLDLRANSWVPRREEVNFPCTPYFSSLVYCFGGGGTRVKAKTISEIHSEAEKNLGLRPGATAVMRNGRNATGGVGPGGFPIGRPGSGGMMPGMPGMMKMPGMPGLDADNWEVPRSRAMPRGNSFGPTQVAGNVPTSLINKSPPLNARLLPQGSGGVIAGKPSLLLQGSGAPSRPGFGTRTEPAGQTPKPAAPAVSAVPAVPSPQKPLAPTTRSDPDDLRRKTISLLEEYFSVRILDEALQCVEELKDTSFHPEVAKEAIALALEKSPPCVEPVIKLLEFLLTKNVLTARDIGTGCLLYGSSLDDIGIDSPKAPNNFGEILGSLVVAQGLDFEVLKEVLNKVEDDRFRKAIFNSAMMSINSNPSGQEVLATQGSNVQAYCFVNELGCFLPSEARKCNEIIKKHMLKGDAVQAMIVMGIYLSSPKTEKFSEDGENGRLRYGLSSMQGWRATMEDAHAAITDLDATTSFFGVYDGHGGKVVAKFCAKYLHRQVCKNEAYAAGDMGTSVQKAFFRMDEMMRGQRGWRELAALGDKITKFTGMIEGLIWSPRGGDCHEQPDDWAFEEGPHSDFSGPTSGSTACVAIIRNNHLIVANAGDSRCVISRKGQAYNLSRDHKPELEAEKERILKAGGFIHAGRVNGSLNLSRAIGDVEFKQNKFLPVEKQVVTANPDINTVELCDDDDFLVLACDGIWDCMSSQQLVDFIHEQLHSETSKMQENKLSAVCERVFDRCLAPSTAGGEGCDNMTMIVVQFKKPVGSPASADEQSSLSEPADTESKPEES</sequence>
<dbReference type="GO" id="GO:0003729">
    <property type="term" value="F:mRNA binding"/>
    <property type="evidence" value="ECO:0007669"/>
    <property type="project" value="TreeGrafter"/>
</dbReference>
<dbReference type="CDD" id="cd00143">
    <property type="entry name" value="PP2Cc"/>
    <property type="match status" value="1"/>
</dbReference>